<evidence type="ECO:0000313" key="1">
    <source>
        <dbReference type="EMBL" id="MBX50032.1"/>
    </source>
</evidence>
<protein>
    <submittedName>
        <fullName evidence="1">Uncharacterized protein</fullName>
    </submittedName>
</protein>
<sequence length="31" mass="3669">MPMKMPEATRHKDQDLCMFFIELFSLFGYAA</sequence>
<name>A0A2P2P5L0_RHIMU</name>
<dbReference type="AlphaFoldDB" id="A0A2P2P5L0"/>
<reference evidence="1" key="1">
    <citation type="submission" date="2018-02" db="EMBL/GenBank/DDBJ databases">
        <title>Rhizophora mucronata_Transcriptome.</title>
        <authorList>
            <person name="Meera S.P."/>
            <person name="Sreeshan A."/>
            <person name="Augustine A."/>
        </authorList>
    </citation>
    <scope>NUCLEOTIDE SEQUENCE</scope>
    <source>
        <tissue evidence="1">Leaf</tissue>
    </source>
</reference>
<proteinExistence type="predicted"/>
<dbReference type="EMBL" id="GGEC01069548">
    <property type="protein sequence ID" value="MBX50032.1"/>
    <property type="molecule type" value="Transcribed_RNA"/>
</dbReference>
<organism evidence="1">
    <name type="scientific">Rhizophora mucronata</name>
    <name type="common">Asiatic mangrove</name>
    <dbReference type="NCBI Taxonomy" id="61149"/>
    <lineage>
        <taxon>Eukaryota</taxon>
        <taxon>Viridiplantae</taxon>
        <taxon>Streptophyta</taxon>
        <taxon>Embryophyta</taxon>
        <taxon>Tracheophyta</taxon>
        <taxon>Spermatophyta</taxon>
        <taxon>Magnoliopsida</taxon>
        <taxon>eudicotyledons</taxon>
        <taxon>Gunneridae</taxon>
        <taxon>Pentapetalae</taxon>
        <taxon>rosids</taxon>
        <taxon>fabids</taxon>
        <taxon>Malpighiales</taxon>
        <taxon>Rhizophoraceae</taxon>
        <taxon>Rhizophora</taxon>
    </lineage>
</organism>
<accession>A0A2P2P5L0</accession>